<dbReference type="EMBL" id="AAGTPA010000056">
    <property type="protein sequence ID" value="EBR8436430.1"/>
    <property type="molecule type" value="Genomic_DNA"/>
</dbReference>
<sequence>MCNSKYVVTIGSANIDIAGYSYNALNYADSNPGKIKFTPGGVGRNIAHNLALLGKNSWLMTAVGDDFYGQSLLEQTCKSGVYTEKCLIVSDENTSTYLSLLDNTGEMLVAINDMSITDRISASFLAQYKYFICGADAIIADCNLGGETLAWILNNCSDVPVFIDPVSAWKCIKIRGQLDKIHTLKPNRFEAETLSGITLSGRNDVSKVATWFHEHGLKRLVLSMGGDGVYYSDTNGENGWARPLKTRVINVTGAGDAMMAGLVSCWMDGASFYEAVRFAQGCSSMTLTCEYTNNPKLSVENVKSLMENTECLN</sequence>
<dbReference type="Pfam" id="PF00294">
    <property type="entry name" value="PfkB"/>
    <property type="match status" value="1"/>
</dbReference>
<evidence type="ECO:0000256" key="1">
    <source>
        <dbReference type="ARBA" id="ARBA00022679"/>
    </source>
</evidence>
<evidence type="ECO:0000256" key="2">
    <source>
        <dbReference type="ARBA" id="ARBA00022777"/>
    </source>
</evidence>
<dbReference type="CDD" id="cd01941">
    <property type="entry name" value="YeiC_kinase_like"/>
    <property type="match status" value="1"/>
</dbReference>
<dbReference type="EC" id="2.7.1.83" evidence="4"/>
<keyword evidence="2 4" id="KW-0418">Kinase</keyword>
<organism evidence="4">
    <name type="scientific">Salmonella enterica subsp. enterica serovar Panama</name>
    <dbReference type="NCBI Taxonomy" id="29472"/>
    <lineage>
        <taxon>Bacteria</taxon>
        <taxon>Pseudomonadati</taxon>
        <taxon>Pseudomonadota</taxon>
        <taxon>Gammaproteobacteria</taxon>
        <taxon>Enterobacterales</taxon>
        <taxon>Enterobacteriaceae</taxon>
        <taxon>Salmonella</taxon>
    </lineage>
</organism>
<dbReference type="InterPro" id="IPR029056">
    <property type="entry name" value="Ribokinase-like"/>
</dbReference>
<dbReference type="PROSITE" id="PS00584">
    <property type="entry name" value="PFKB_KINASES_2"/>
    <property type="match status" value="1"/>
</dbReference>
<dbReference type="PANTHER" id="PTHR10584:SF166">
    <property type="entry name" value="RIBOKINASE"/>
    <property type="match status" value="1"/>
</dbReference>
<dbReference type="Proteomes" id="UP000839597">
    <property type="component" value="Unassembled WGS sequence"/>
</dbReference>
<keyword evidence="1 4" id="KW-0808">Transferase</keyword>
<dbReference type="Gene3D" id="3.40.1190.20">
    <property type="match status" value="1"/>
</dbReference>
<dbReference type="SUPFAM" id="SSF53613">
    <property type="entry name" value="Ribokinase-like"/>
    <property type="match status" value="1"/>
</dbReference>
<dbReference type="PANTHER" id="PTHR10584">
    <property type="entry name" value="SUGAR KINASE"/>
    <property type="match status" value="1"/>
</dbReference>
<reference evidence="4" key="1">
    <citation type="submission" date="2018-06" db="EMBL/GenBank/DDBJ databases">
        <authorList>
            <person name="Ashton P.M."/>
            <person name="Dallman T."/>
            <person name="Nair S."/>
            <person name="De Pinna E."/>
            <person name="Peters T."/>
            <person name="Grant K."/>
        </authorList>
    </citation>
    <scope>NUCLEOTIDE SEQUENCE [LARGE SCALE GENOMIC DNA]</scope>
    <source>
        <strain evidence="4">449454</strain>
    </source>
</reference>
<dbReference type="InterPro" id="IPR011611">
    <property type="entry name" value="PfkB_dom"/>
</dbReference>
<dbReference type="NCBIfam" id="NF007355">
    <property type="entry name" value="PRK09850.1"/>
    <property type="match status" value="1"/>
</dbReference>
<feature type="domain" description="Carbohydrate kinase PfkB" evidence="3">
    <location>
        <begin position="5"/>
        <end position="295"/>
    </location>
</feature>
<evidence type="ECO:0000259" key="3">
    <source>
        <dbReference type="Pfam" id="PF00294"/>
    </source>
</evidence>
<name>A0A5U8JHQ6_SALET</name>
<accession>A0A5U8JHQ6</accession>
<dbReference type="AlphaFoldDB" id="A0A5U8JHQ6"/>
<protein>
    <submittedName>
        <fullName evidence="4">Pseudouridine kinase</fullName>
        <ecNumber evidence="4">2.7.1.83</ecNumber>
    </submittedName>
</protein>
<proteinExistence type="predicted"/>
<dbReference type="GO" id="GO:0050225">
    <property type="term" value="F:pseudouridine kinase activity"/>
    <property type="evidence" value="ECO:0007669"/>
    <property type="project" value="UniProtKB-EC"/>
</dbReference>
<gene>
    <name evidence="4" type="ORF">DOI44_26275</name>
</gene>
<comment type="caution">
    <text evidence="4">The sequence shown here is derived from an EMBL/GenBank/DDBJ whole genome shotgun (WGS) entry which is preliminary data.</text>
</comment>
<evidence type="ECO:0000313" key="4">
    <source>
        <dbReference type="EMBL" id="EBR8436430.1"/>
    </source>
</evidence>
<dbReference type="InterPro" id="IPR002173">
    <property type="entry name" value="Carboh/pur_kinase_PfkB_CS"/>
</dbReference>
<dbReference type="PROSITE" id="PS00583">
    <property type="entry name" value="PFKB_KINASES_1"/>
    <property type="match status" value="1"/>
</dbReference>